<proteinExistence type="predicted"/>
<dbReference type="KEGG" id="bbae:FRD01_21765"/>
<dbReference type="AlphaFoldDB" id="A0A5B8XW91"/>
<organism evidence="2 3">
    <name type="scientific">Microvenator marinus</name>
    <dbReference type="NCBI Taxonomy" id="2600177"/>
    <lineage>
        <taxon>Bacteria</taxon>
        <taxon>Deltaproteobacteria</taxon>
        <taxon>Bradymonadales</taxon>
        <taxon>Microvenatoraceae</taxon>
        <taxon>Microvenator</taxon>
    </lineage>
</organism>
<dbReference type="PROSITE" id="PS51257">
    <property type="entry name" value="PROKAR_LIPOPROTEIN"/>
    <property type="match status" value="1"/>
</dbReference>
<evidence type="ECO:0000313" key="2">
    <source>
        <dbReference type="EMBL" id="QED29810.1"/>
    </source>
</evidence>
<name>A0A5B8XW91_9DELT</name>
<reference evidence="2 3" key="1">
    <citation type="submission" date="2019-08" db="EMBL/GenBank/DDBJ databases">
        <authorList>
            <person name="Liang Q."/>
        </authorList>
    </citation>
    <scope>NUCLEOTIDE SEQUENCE [LARGE SCALE GENOMIC DNA]</scope>
    <source>
        <strain evidence="2 3">V1718</strain>
    </source>
</reference>
<keyword evidence="1" id="KW-0732">Signal</keyword>
<evidence type="ECO:0000313" key="3">
    <source>
        <dbReference type="Proteomes" id="UP000321595"/>
    </source>
</evidence>
<protein>
    <submittedName>
        <fullName evidence="2">Uncharacterized protein</fullName>
    </submittedName>
</protein>
<evidence type="ECO:0000256" key="1">
    <source>
        <dbReference type="SAM" id="SignalP"/>
    </source>
</evidence>
<keyword evidence="3" id="KW-1185">Reference proteome</keyword>
<sequence length="348" mass="37033">MKSYAIILVAAAGLIGCQPMNASTIQQEVEGPYDTESRYDMSSFSGIFGQIAGQWVTPDALITNRIVGQVETQYGSSVASTFRSILGQSIQTEINSYVSGRAPWIYQVSSGLNKVDAQMKTLDVQTTMLVVDQGENYKATQTWNGISLFDDPSCRDSGGIGCSQTSLDTASLLDSEYPVEIISSDYVAQVDRDQMNIESGSLDFNYGRLGLVMLTNQLLPAQASEGVGFREVVLGAVNCRGMAGRLADKGMLGVDIAGVDVGVSLNDVIGNCEDGVLGQVNGFVDLFEVPVGMSLTGQARLHDVDFDGQIDQINEGNLGGTMALQKLGVSEEGLVSGQFIGFRVGDIP</sequence>
<feature type="chain" id="PRO_5022663381" evidence="1">
    <location>
        <begin position="23"/>
        <end position="348"/>
    </location>
</feature>
<dbReference type="RefSeq" id="WP_146963043.1">
    <property type="nucleotide sequence ID" value="NZ_CP042467.1"/>
</dbReference>
<accession>A0A5B8XW91</accession>
<dbReference type="EMBL" id="CP042467">
    <property type="protein sequence ID" value="QED29810.1"/>
    <property type="molecule type" value="Genomic_DNA"/>
</dbReference>
<feature type="signal peptide" evidence="1">
    <location>
        <begin position="1"/>
        <end position="22"/>
    </location>
</feature>
<dbReference type="Proteomes" id="UP000321595">
    <property type="component" value="Chromosome"/>
</dbReference>
<gene>
    <name evidence="2" type="ORF">FRD01_21765</name>
</gene>